<feature type="compositionally biased region" description="Basic and acidic residues" evidence="2">
    <location>
        <begin position="137"/>
        <end position="157"/>
    </location>
</feature>
<dbReference type="InterPro" id="IPR036875">
    <property type="entry name" value="Znf_CCHC_sf"/>
</dbReference>
<feature type="region of interest" description="Disordered" evidence="2">
    <location>
        <begin position="137"/>
        <end position="177"/>
    </location>
</feature>
<gene>
    <name evidence="4" type="ORF">RJ640_012257</name>
</gene>
<sequence length="225" mass="25760">MHNDLIGQFEGYQTAQEMWNALKLAFVGISTTRLRALTLKFETYKMASNAKMVDHLRKMSAMIRDLKTTGNNLLDEHQILAVLCSLPDSWNQMKLTMTNNESIKTFAQLSHHLELEVERQEAKGNASMFVAESSDRKGFKSKCKRQDKANQDRDGESRKRKRGGKHRKGKRGGKKDKSKLKCYNCKKLGHFTSECTDLKKVQTNLYSQLDCFVYSHVLVAHSLPN</sequence>
<comment type="caution">
    <text evidence="4">The sequence shown here is derived from an EMBL/GenBank/DDBJ whole genome shotgun (WGS) entry which is preliminary data.</text>
</comment>
<reference evidence="4" key="1">
    <citation type="submission" date="2022-12" db="EMBL/GenBank/DDBJ databases">
        <title>Draft genome assemblies for two species of Escallonia (Escalloniales).</title>
        <authorList>
            <person name="Chanderbali A."/>
            <person name="Dervinis C."/>
            <person name="Anghel I."/>
            <person name="Soltis D."/>
            <person name="Soltis P."/>
            <person name="Zapata F."/>
        </authorList>
    </citation>
    <scope>NUCLEOTIDE SEQUENCE</scope>
    <source>
        <strain evidence="4">UCBG92.1500</strain>
        <tissue evidence="4">Leaf</tissue>
    </source>
</reference>
<dbReference type="GO" id="GO:0008270">
    <property type="term" value="F:zinc ion binding"/>
    <property type="evidence" value="ECO:0007669"/>
    <property type="project" value="UniProtKB-KW"/>
</dbReference>
<organism evidence="4 5">
    <name type="scientific">Escallonia rubra</name>
    <dbReference type="NCBI Taxonomy" id="112253"/>
    <lineage>
        <taxon>Eukaryota</taxon>
        <taxon>Viridiplantae</taxon>
        <taxon>Streptophyta</taxon>
        <taxon>Embryophyta</taxon>
        <taxon>Tracheophyta</taxon>
        <taxon>Spermatophyta</taxon>
        <taxon>Magnoliopsida</taxon>
        <taxon>eudicotyledons</taxon>
        <taxon>Gunneridae</taxon>
        <taxon>Pentapetalae</taxon>
        <taxon>asterids</taxon>
        <taxon>campanulids</taxon>
        <taxon>Escalloniales</taxon>
        <taxon>Escalloniaceae</taxon>
        <taxon>Escallonia</taxon>
    </lineage>
</organism>
<proteinExistence type="predicted"/>
<keyword evidence="1" id="KW-0479">Metal-binding</keyword>
<dbReference type="AlphaFoldDB" id="A0AA88RT04"/>
<accession>A0AA88RT04</accession>
<keyword evidence="5" id="KW-1185">Reference proteome</keyword>
<dbReference type="SMART" id="SM00343">
    <property type="entry name" value="ZnF_C2HC"/>
    <property type="match status" value="1"/>
</dbReference>
<dbReference type="SUPFAM" id="SSF57756">
    <property type="entry name" value="Retrovirus zinc finger-like domains"/>
    <property type="match status" value="1"/>
</dbReference>
<keyword evidence="1" id="KW-0862">Zinc</keyword>
<dbReference type="GO" id="GO:0003676">
    <property type="term" value="F:nucleic acid binding"/>
    <property type="evidence" value="ECO:0007669"/>
    <property type="project" value="InterPro"/>
</dbReference>
<name>A0AA88RT04_9ASTE</name>
<feature type="domain" description="CCHC-type" evidence="3">
    <location>
        <begin position="181"/>
        <end position="197"/>
    </location>
</feature>
<evidence type="ECO:0000313" key="5">
    <source>
        <dbReference type="Proteomes" id="UP001187471"/>
    </source>
</evidence>
<feature type="compositionally biased region" description="Basic residues" evidence="2">
    <location>
        <begin position="158"/>
        <end position="177"/>
    </location>
</feature>
<dbReference type="EMBL" id="JAVXUO010000144">
    <property type="protein sequence ID" value="KAK2995017.1"/>
    <property type="molecule type" value="Genomic_DNA"/>
</dbReference>
<dbReference type="Pfam" id="PF00098">
    <property type="entry name" value="zf-CCHC"/>
    <property type="match status" value="1"/>
</dbReference>
<evidence type="ECO:0000259" key="3">
    <source>
        <dbReference type="PROSITE" id="PS50158"/>
    </source>
</evidence>
<dbReference type="InterPro" id="IPR001878">
    <property type="entry name" value="Znf_CCHC"/>
</dbReference>
<dbReference type="PROSITE" id="PS50158">
    <property type="entry name" value="ZF_CCHC"/>
    <property type="match status" value="1"/>
</dbReference>
<evidence type="ECO:0000256" key="2">
    <source>
        <dbReference type="SAM" id="MobiDB-lite"/>
    </source>
</evidence>
<keyword evidence="1" id="KW-0863">Zinc-finger</keyword>
<dbReference type="Proteomes" id="UP001187471">
    <property type="component" value="Unassembled WGS sequence"/>
</dbReference>
<evidence type="ECO:0000256" key="1">
    <source>
        <dbReference type="PROSITE-ProRule" id="PRU00047"/>
    </source>
</evidence>
<dbReference type="Pfam" id="PF14223">
    <property type="entry name" value="Retrotran_gag_2"/>
    <property type="match status" value="1"/>
</dbReference>
<evidence type="ECO:0000313" key="4">
    <source>
        <dbReference type="EMBL" id="KAK2995017.1"/>
    </source>
</evidence>
<protein>
    <recommendedName>
        <fullName evidence="3">CCHC-type domain-containing protein</fullName>
    </recommendedName>
</protein>